<evidence type="ECO:0000313" key="3">
    <source>
        <dbReference type="EMBL" id="MCF3946386.1"/>
    </source>
</evidence>
<gene>
    <name evidence="3" type="ORF">L2A60_06770</name>
</gene>
<comment type="caution">
    <text evidence="3">The sequence shown here is derived from an EMBL/GenBank/DDBJ whole genome shotgun (WGS) entry which is preliminary data.</text>
</comment>
<dbReference type="EMBL" id="JAKGBZ010000009">
    <property type="protein sequence ID" value="MCF3946386.1"/>
    <property type="molecule type" value="Genomic_DNA"/>
</dbReference>
<evidence type="ECO:0000313" key="4">
    <source>
        <dbReference type="Proteomes" id="UP001521209"/>
    </source>
</evidence>
<evidence type="ECO:0000256" key="1">
    <source>
        <dbReference type="SAM" id="MobiDB-lite"/>
    </source>
</evidence>
<feature type="domain" description="Putative Flp pilus-assembly TadG-like N-terminal" evidence="2">
    <location>
        <begin position="19"/>
        <end position="63"/>
    </location>
</feature>
<dbReference type="InterPro" id="IPR028087">
    <property type="entry name" value="Tad_N"/>
</dbReference>
<name>A0ABS9DUH4_9PROT</name>
<sequence length="598" mass="59540">MKQAILRFASSLRDRRAAVAVIVALTAPVIVGFSALAVDVTYWYGTHEALQTAADAGALAAARLGTINQAALQAVAANAANAATGDQFKFTPGSASFIVAPSTSPNGVNVAVTAAAPGDKFLSSVVYSGTPILQASAVAALQGNYTPPPSATCFSSSSYTYVTPNGDGVGFTHVAGVDPVDCGNTSLIQPLTGFAQGQSGTVQDLPIRLNDNGGVLPAPGLTTNRPSYVPGCSASYDPSNPTASASAPSSVVANGVQTFFGPATLVQSAGGGWGGWSGGDGGYQQSAVYSFAPIVVGPGSSFCDAANLCTIPAGAYCGGLQIDPGVTLDFVANQGTDQFQILDGNLLMSTSDAFGPSNDPNAAFFFGGSQIGNLILDTQTTIYSGGLQNGVLVFTSSMTSDSTDGRGTSIVDQLCPLGVLPVGVASSGAPICPTEITSTSNGVTTTTLDTGNTVDGPTTSPYTVPTNSAYSTTDTYTTTVDFVNGQAVSWQEGETTTNTNLDLPTYGGNLGPNASSAPITAALASCTGSSSSLFNSSSSGTNPNLGLSYASGGGAVGTIALNNAVSVCGKGMPLIANPTGSELVAASATGTSTVFLSQ</sequence>
<feature type="compositionally biased region" description="Polar residues" evidence="1">
    <location>
        <begin position="456"/>
        <end position="465"/>
    </location>
</feature>
<keyword evidence="4" id="KW-1185">Reference proteome</keyword>
<dbReference type="Pfam" id="PF13400">
    <property type="entry name" value="Tad"/>
    <property type="match status" value="1"/>
</dbReference>
<dbReference type="RefSeq" id="WP_235703620.1">
    <property type="nucleotide sequence ID" value="NZ_JAKGBZ010000009.1"/>
</dbReference>
<feature type="region of interest" description="Disordered" evidence="1">
    <location>
        <begin position="443"/>
        <end position="466"/>
    </location>
</feature>
<accession>A0ABS9DUH4</accession>
<proteinExistence type="predicted"/>
<reference evidence="3 4" key="1">
    <citation type="submission" date="2022-01" db="EMBL/GenBank/DDBJ databases">
        <authorList>
            <person name="Won M."/>
            <person name="Kim S.-J."/>
            <person name="Kwon S.-W."/>
        </authorList>
    </citation>
    <scope>NUCLEOTIDE SEQUENCE [LARGE SCALE GENOMIC DNA]</scope>
    <source>
        <strain evidence="3 4">KCTC 23505</strain>
    </source>
</reference>
<organism evidence="3 4">
    <name type="scientific">Acidiphilium iwatense</name>
    <dbReference type="NCBI Taxonomy" id="768198"/>
    <lineage>
        <taxon>Bacteria</taxon>
        <taxon>Pseudomonadati</taxon>
        <taxon>Pseudomonadota</taxon>
        <taxon>Alphaproteobacteria</taxon>
        <taxon>Acetobacterales</taxon>
        <taxon>Acidocellaceae</taxon>
        <taxon>Acidiphilium</taxon>
    </lineage>
</organism>
<evidence type="ECO:0000259" key="2">
    <source>
        <dbReference type="Pfam" id="PF13400"/>
    </source>
</evidence>
<dbReference type="Proteomes" id="UP001521209">
    <property type="component" value="Unassembled WGS sequence"/>
</dbReference>
<protein>
    <submittedName>
        <fullName evidence="3">Pilus assembly protein TadG-related protein</fullName>
    </submittedName>
</protein>
<feature type="compositionally biased region" description="Low complexity" evidence="1">
    <location>
        <begin position="443"/>
        <end position="455"/>
    </location>
</feature>